<evidence type="ECO:0000313" key="2">
    <source>
        <dbReference type="Proteomes" id="UP000032305"/>
    </source>
</evidence>
<protein>
    <submittedName>
        <fullName evidence="1">Uncharacterized protein</fullName>
    </submittedName>
</protein>
<evidence type="ECO:0000313" key="1">
    <source>
        <dbReference type="EMBL" id="GAM02258.1"/>
    </source>
</evidence>
<dbReference type="EMBL" id="BBPI01000076">
    <property type="protein sequence ID" value="GAM02258.1"/>
    <property type="molecule type" value="Genomic_DNA"/>
</dbReference>
<accession>A0A0A1WA50</accession>
<gene>
    <name evidence="1" type="ORF">SP5_076_00400</name>
</gene>
<sequence>MGRCQAGGETWFRVLDTRSRTERYARMVNSGLGTEQWGDPPATVSPDGATITLNLLSEPPVKLQLTDDGHVRAAP</sequence>
<dbReference type="OrthoDB" id="9961332at2"/>
<comment type="caution">
    <text evidence="1">The sequence shown here is derived from an EMBL/GenBank/DDBJ whole genome shotgun (WGS) entry which is preliminary data.</text>
</comment>
<organism evidence="1 2">
    <name type="scientific">Sphingomonas parapaucimobilis NBRC 15100</name>
    <dbReference type="NCBI Taxonomy" id="1219049"/>
    <lineage>
        <taxon>Bacteria</taxon>
        <taxon>Pseudomonadati</taxon>
        <taxon>Pseudomonadota</taxon>
        <taxon>Alphaproteobacteria</taxon>
        <taxon>Sphingomonadales</taxon>
        <taxon>Sphingomonadaceae</taxon>
        <taxon>Sphingomonas</taxon>
    </lineage>
</organism>
<proteinExistence type="predicted"/>
<reference evidence="1 2" key="1">
    <citation type="submission" date="2014-11" db="EMBL/GenBank/DDBJ databases">
        <title>Whole genome shotgun sequence of Sphingomonas parapaucimobilis NBRC 15100.</title>
        <authorList>
            <person name="Katano-Makiyama Y."/>
            <person name="Hosoyama A."/>
            <person name="Hashimoto M."/>
            <person name="Hosoyama Y."/>
            <person name="Noguchi M."/>
            <person name="Numata M."/>
            <person name="Tsuchikane K."/>
            <person name="Hirakata S."/>
            <person name="Uohara A."/>
            <person name="Shimodaira J."/>
            <person name="Ohji S."/>
            <person name="Ichikawa N."/>
            <person name="Kimura A."/>
            <person name="Yamazoe A."/>
            <person name="Fujita N."/>
        </authorList>
    </citation>
    <scope>NUCLEOTIDE SEQUENCE [LARGE SCALE GENOMIC DNA]</scope>
    <source>
        <strain evidence="1 2">NBRC 15100</strain>
    </source>
</reference>
<dbReference type="AlphaFoldDB" id="A0A0A1WA50"/>
<dbReference type="RefSeq" id="WP_042490098.1">
    <property type="nucleotide sequence ID" value="NZ_BBPI01000076.1"/>
</dbReference>
<dbReference type="Proteomes" id="UP000032305">
    <property type="component" value="Unassembled WGS sequence"/>
</dbReference>
<keyword evidence="2" id="KW-1185">Reference proteome</keyword>
<name>A0A0A1WA50_9SPHN</name>